<dbReference type="SUPFAM" id="SSF56672">
    <property type="entry name" value="DNA/RNA polymerases"/>
    <property type="match status" value="1"/>
</dbReference>
<evidence type="ECO:0008006" key="5">
    <source>
        <dbReference type="Google" id="ProtNLM"/>
    </source>
</evidence>
<dbReference type="PANTHER" id="PTHR11439:SF511">
    <property type="match status" value="1"/>
</dbReference>
<accession>A0AAV5MGQ2</accession>
<dbReference type="Pfam" id="PF25597">
    <property type="entry name" value="SH3_retrovirus"/>
    <property type="match status" value="1"/>
</dbReference>
<proteinExistence type="predicted"/>
<evidence type="ECO:0000313" key="3">
    <source>
        <dbReference type="EMBL" id="GKV47966.1"/>
    </source>
</evidence>
<dbReference type="InterPro" id="IPR043502">
    <property type="entry name" value="DNA/RNA_pol_sf"/>
</dbReference>
<dbReference type="EMBL" id="BPVZ01000242">
    <property type="protein sequence ID" value="GKV47966.1"/>
    <property type="molecule type" value="Genomic_DNA"/>
</dbReference>
<sequence>MVLVGYPAGQKGYKVYDLETNKIFTSRDVVFYENQFLFKLHVQKLPNTSRSVIPLSITSDDASTLDTNPLPVELDSQQVSLEQEVGLESPVLNPTITNNSDSPICSTQGTMLSVLLPDIVPEGVVRSQRQSYDEPRSYVQAKKDPKWCDAMAQEIAPLEQNKLGLWRFSHLKNKLFDPNGGARSSTGQMDLLKVIATAKNWELHQLDVHKAFLHGDLHEEVYMIPPPGYLPKGDTRVCRLHKSLYGLKQASRQWFEKFSTSLINYGFTQPRANYSLFTKYSGASFTAVLVYVNELVIAGNDPSQCQALKAYLQGCFHIKDLGGLKYFLELEIARSPSGLFICQRKYTFDILKEAGMLGCKPSTFPMQQQHKLLCDTSPLLSDPDMYRRLVGRLIYLIITRPGISYAVHSLSQCIHQPRESHLFAAMNVLKYLKSSPGQGLFFPASNDFQLIVYCDSDWASCPLTRRSTTSSFIMLGTAPISWKTKKQTTVSRSSAEAENGSMATTTQRASLVTLSSC</sequence>
<dbReference type="PANTHER" id="PTHR11439">
    <property type="entry name" value="GAG-POL-RELATED RETROTRANSPOSON"/>
    <property type="match status" value="1"/>
</dbReference>
<dbReference type="CDD" id="cd09272">
    <property type="entry name" value="RNase_HI_RT_Ty1"/>
    <property type="match status" value="1"/>
</dbReference>
<keyword evidence="4" id="KW-1185">Reference proteome</keyword>
<evidence type="ECO:0000313" key="4">
    <source>
        <dbReference type="Proteomes" id="UP001054252"/>
    </source>
</evidence>
<dbReference type="Proteomes" id="UP001054252">
    <property type="component" value="Unassembled WGS sequence"/>
</dbReference>
<organism evidence="3 4">
    <name type="scientific">Rubroshorea leprosula</name>
    <dbReference type="NCBI Taxonomy" id="152421"/>
    <lineage>
        <taxon>Eukaryota</taxon>
        <taxon>Viridiplantae</taxon>
        <taxon>Streptophyta</taxon>
        <taxon>Embryophyta</taxon>
        <taxon>Tracheophyta</taxon>
        <taxon>Spermatophyta</taxon>
        <taxon>Magnoliopsida</taxon>
        <taxon>eudicotyledons</taxon>
        <taxon>Gunneridae</taxon>
        <taxon>Pentapetalae</taxon>
        <taxon>rosids</taxon>
        <taxon>malvids</taxon>
        <taxon>Malvales</taxon>
        <taxon>Dipterocarpaceae</taxon>
        <taxon>Rubroshorea</taxon>
    </lineage>
</organism>
<name>A0AAV5MGQ2_9ROSI</name>
<evidence type="ECO:0000259" key="1">
    <source>
        <dbReference type="Pfam" id="PF07727"/>
    </source>
</evidence>
<comment type="caution">
    <text evidence="3">The sequence shown here is derived from an EMBL/GenBank/DDBJ whole genome shotgun (WGS) entry which is preliminary data.</text>
</comment>
<feature type="domain" description="Reverse transcriptase Ty1/copia-type" evidence="1">
    <location>
        <begin position="189"/>
        <end position="367"/>
    </location>
</feature>
<gene>
    <name evidence="3" type="ORF">SLEP1_g54814</name>
</gene>
<dbReference type="AlphaFoldDB" id="A0AAV5MGQ2"/>
<dbReference type="InterPro" id="IPR013103">
    <property type="entry name" value="RVT_2"/>
</dbReference>
<evidence type="ECO:0000259" key="2">
    <source>
        <dbReference type="Pfam" id="PF25597"/>
    </source>
</evidence>
<protein>
    <recommendedName>
        <fullName evidence="5">Reverse transcriptase Ty1/copia-type domain-containing protein</fullName>
    </recommendedName>
</protein>
<feature type="domain" description="Retroviral polymerase SH3-like" evidence="2">
    <location>
        <begin position="2"/>
        <end position="38"/>
    </location>
</feature>
<reference evidence="3 4" key="1">
    <citation type="journal article" date="2021" name="Commun. Biol.">
        <title>The genome of Shorea leprosula (Dipterocarpaceae) highlights the ecological relevance of drought in aseasonal tropical rainforests.</title>
        <authorList>
            <person name="Ng K.K.S."/>
            <person name="Kobayashi M.J."/>
            <person name="Fawcett J.A."/>
            <person name="Hatakeyama M."/>
            <person name="Paape T."/>
            <person name="Ng C.H."/>
            <person name="Ang C.C."/>
            <person name="Tnah L.H."/>
            <person name="Lee C.T."/>
            <person name="Nishiyama T."/>
            <person name="Sese J."/>
            <person name="O'Brien M.J."/>
            <person name="Copetti D."/>
            <person name="Mohd Noor M.I."/>
            <person name="Ong R.C."/>
            <person name="Putra M."/>
            <person name="Sireger I.Z."/>
            <person name="Indrioko S."/>
            <person name="Kosugi Y."/>
            <person name="Izuno A."/>
            <person name="Isagi Y."/>
            <person name="Lee S.L."/>
            <person name="Shimizu K.K."/>
        </authorList>
    </citation>
    <scope>NUCLEOTIDE SEQUENCE [LARGE SCALE GENOMIC DNA]</scope>
    <source>
        <strain evidence="3">214</strain>
    </source>
</reference>
<dbReference type="Pfam" id="PF07727">
    <property type="entry name" value="RVT_2"/>
    <property type="match status" value="1"/>
</dbReference>
<dbReference type="InterPro" id="IPR057670">
    <property type="entry name" value="SH3_retrovirus"/>
</dbReference>